<evidence type="ECO:0000259" key="1">
    <source>
        <dbReference type="Pfam" id="PF14529"/>
    </source>
</evidence>
<keyword evidence="2" id="KW-0695">RNA-directed DNA polymerase</keyword>
<keyword evidence="2" id="KW-0808">Transferase</keyword>
<dbReference type="EMBL" id="CAJNRD030001122">
    <property type="protein sequence ID" value="CAG5100587.1"/>
    <property type="molecule type" value="Genomic_DNA"/>
</dbReference>
<dbReference type="Proteomes" id="UP000786811">
    <property type="component" value="Unassembled WGS sequence"/>
</dbReference>
<protein>
    <submittedName>
        <fullName evidence="2">Similar to jockey\pol: RNA-directed DNA polymerase from mobile element jockey (Drosophila funebris)</fullName>
    </submittedName>
</protein>
<dbReference type="PANTHER" id="PTHR33273:SF2">
    <property type="entry name" value="ENDONUCLEASE_EXONUCLEASE_PHOSPHATASE DOMAIN-CONTAINING PROTEIN"/>
    <property type="match status" value="1"/>
</dbReference>
<keyword evidence="3" id="KW-1185">Reference proteome</keyword>
<gene>
    <name evidence="2" type="ORF">HICCMSTLAB_LOCUS9660</name>
</gene>
<keyword evidence="2" id="KW-0548">Nucleotidyltransferase</keyword>
<dbReference type="OrthoDB" id="7698997at2759"/>
<name>A0A8J2HGB0_COTCN</name>
<reference evidence="2" key="1">
    <citation type="submission" date="2021-04" db="EMBL/GenBank/DDBJ databases">
        <authorList>
            <person name="Chebbi M.A.C M."/>
        </authorList>
    </citation>
    <scope>NUCLEOTIDE SEQUENCE</scope>
</reference>
<sequence length="229" mass="25603">MDQSNKRKSINIVQWNANKLTAFLSEFNVDILLVSETKLKTSNKCHIKNYACYRKDRPTNTASGGVAIFIKKSIQHSLVSINTKSLEAIGIKIPGDVLIVSCYNHPNTNIHTGDLDYIFKLGNKIIIAGDLNAKHALWHCKRANTSGKILYSYMQSNPVDIQFPDAPTRISNTDTLASTIDIALIKNVAVSKPKVLNQLDSDHQPVQITILNKYVEHTVKKVLLYDKTN</sequence>
<dbReference type="PANTHER" id="PTHR33273">
    <property type="entry name" value="DOMAIN-CONTAINING PROTEIN, PUTATIVE-RELATED"/>
    <property type="match status" value="1"/>
</dbReference>
<evidence type="ECO:0000313" key="3">
    <source>
        <dbReference type="Proteomes" id="UP000786811"/>
    </source>
</evidence>
<dbReference type="AlphaFoldDB" id="A0A8J2HGB0"/>
<dbReference type="Pfam" id="PF14529">
    <property type="entry name" value="Exo_endo_phos_2"/>
    <property type="match status" value="1"/>
</dbReference>
<dbReference type="SUPFAM" id="SSF56219">
    <property type="entry name" value="DNase I-like"/>
    <property type="match status" value="1"/>
</dbReference>
<organism evidence="2 3">
    <name type="scientific">Cotesia congregata</name>
    <name type="common">Parasitoid wasp</name>
    <name type="synonym">Apanteles congregatus</name>
    <dbReference type="NCBI Taxonomy" id="51543"/>
    <lineage>
        <taxon>Eukaryota</taxon>
        <taxon>Metazoa</taxon>
        <taxon>Ecdysozoa</taxon>
        <taxon>Arthropoda</taxon>
        <taxon>Hexapoda</taxon>
        <taxon>Insecta</taxon>
        <taxon>Pterygota</taxon>
        <taxon>Neoptera</taxon>
        <taxon>Endopterygota</taxon>
        <taxon>Hymenoptera</taxon>
        <taxon>Apocrita</taxon>
        <taxon>Ichneumonoidea</taxon>
        <taxon>Braconidae</taxon>
        <taxon>Microgastrinae</taxon>
        <taxon>Cotesia</taxon>
    </lineage>
</organism>
<dbReference type="InterPro" id="IPR005135">
    <property type="entry name" value="Endo/exonuclease/phosphatase"/>
</dbReference>
<dbReference type="Gene3D" id="3.60.10.10">
    <property type="entry name" value="Endonuclease/exonuclease/phosphatase"/>
    <property type="match status" value="1"/>
</dbReference>
<feature type="domain" description="Endonuclease/exonuclease/phosphatase" evidence="1">
    <location>
        <begin position="98"/>
        <end position="206"/>
    </location>
</feature>
<dbReference type="GO" id="GO:0003964">
    <property type="term" value="F:RNA-directed DNA polymerase activity"/>
    <property type="evidence" value="ECO:0007669"/>
    <property type="project" value="UniProtKB-KW"/>
</dbReference>
<evidence type="ECO:0000313" key="2">
    <source>
        <dbReference type="EMBL" id="CAG5100587.1"/>
    </source>
</evidence>
<proteinExistence type="predicted"/>
<comment type="caution">
    <text evidence="2">The sequence shown here is derived from an EMBL/GenBank/DDBJ whole genome shotgun (WGS) entry which is preliminary data.</text>
</comment>
<accession>A0A8J2HGB0</accession>
<dbReference type="InterPro" id="IPR036691">
    <property type="entry name" value="Endo/exonu/phosph_ase_sf"/>
</dbReference>